<organism evidence="1 2">
    <name type="scientific">Tribolium castaneum</name>
    <name type="common">Red flour beetle</name>
    <dbReference type="NCBI Taxonomy" id="7070"/>
    <lineage>
        <taxon>Eukaryota</taxon>
        <taxon>Metazoa</taxon>
        <taxon>Ecdysozoa</taxon>
        <taxon>Arthropoda</taxon>
        <taxon>Hexapoda</taxon>
        <taxon>Insecta</taxon>
        <taxon>Pterygota</taxon>
        <taxon>Neoptera</taxon>
        <taxon>Endopterygota</taxon>
        <taxon>Coleoptera</taxon>
        <taxon>Polyphaga</taxon>
        <taxon>Cucujiformia</taxon>
        <taxon>Tenebrionidae</taxon>
        <taxon>Tenebrionidae incertae sedis</taxon>
        <taxon>Tribolium</taxon>
    </lineage>
</organism>
<dbReference type="EMBL" id="KQ971354">
    <property type="protein sequence ID" value="EFA07385.1"/>
    <property type="molecule type" value="Genomic_DNA"/>
</dbReference>
<reference evidence="1 2" key="1">
    <citation type="journal article" date="2008" name="Nature">
        <title>The genome of the model beetle and pest Tribolium castaneum.</title>
        <authorList>
            <consortium name="Tribolium Genome Sequencing Consortium"/>
            <person name="Richards S."/>
            <person name="Gibbs R.A."/>
            <person name="Weinstock G.M."/>
            <person name="Brown S.J."/>
            <person name="Denell R."/>
            <person name="Beeman R.W."/>
            <person name="Gibbs R."/>
            <person name="Beeman R.W."/>
            <person name="Brown S.J."/>
            <person name="Bucher G."/>
            <person name="Friedrich M."/>
            <person name="Grimmelikhuijzen C.J."/>
            <person name="Klingler M."/>
            <person name="Lorenzen M."/>
            <person name="Richards S."/>
            <person name="Roth S."/>
            <person name="Schroder R."/>
            <person name="Tautz D."/>
            <person name="Zdobnov E.M."/>
            <person name="Muzny D."/>
            <person name="Gibbs R.A."/>
            <person name="Weinstock G.M."/>
            <person name="Attaway T."/>
            <person name="Bell S."/>
            <person name="Buhay C.J."/>
            <person name="Chandrabose M.N."/>
            <person name="Chavez D."/>
            <person name="Clerk-Blankenburg K.P."/>
            <person name="Cree A."/>
            <person name="Dao M."/>
            <person name="Davis C."/>
            <person name="Chacko J."/>
            <person name="Dinh H."/>
            <person name="Dugan-Rocha S."/>
            <person name="Fowler G."/>
            <person name="Garner T.T."/>
            <person name="Garnes J."/>
            <person name="Gnirke A."/>
            <person name="Hawes A."/>
            <person name="Hernandez J."/>
            <person name="Hines S."/>
            <person name="Holder M."/>
            <person name="Hume J."/>
            <person name="Jhangiani S.N."/>
            <person name="Joshi V."/>
            <person name="Khan Z.M."/>
            <person name="Jackson L."/>
            <person name="Kovar C."/>
            <person name="Kowis A."/>
            <person name="Lee S."/>
            <person name="Lewis L.R."/>
            <person name="Margolis J."/>
            <person name="Morgan M."/>
            <person name="Nazareth L.V."/>
            <person name="Nguyen N."/>
            <person name="Okwuonu G."/>
            <person name="Parker D."/>
            <person name="Richards S."/>
            <person name="Ruiz S.J."/>
            <person name="Santibanez J."/>
            <person name="Savard J."/>
            <person name="Scherer S.E."/>
            <person name="Schneider B."/>
            <person name="Sodergren E."/>
            <person name="Tautz D."/>
            <person name="Vattahil S."/>
            <person name="Villasana D."/>
            <person name="White C.S."/>
            <person name="Wright R."/>
            <person name="Park Y."/>
            <person name="Beeman R.W."/>
            <person name="Lord J."/>
            <person name="Oppert B."/>
            <person name="Lorenzen M."/>
            <person name="Brown S."/>
            <person name="Wang L."/>
            <person name="Savard J."/>
            <person name="Tautz D."/>
            <person name="Richards S."/>
            <person name="Weinstock G."/>
            <person name="Gibbs R.A."/>
            <person name="Liu Y."/>
            <person name="Worley K."/>
            <person name="Weinstock G."/>
            <person name="Elsik C.G."/>
            <person name="Reese J.T."/>
            <person name="Elhaik E."/>
            <person name="Landan G."/>
            <person name="Graur D."/>
            <person name="Arensburger P."/>
            <person name="Atkinson P."/>
            <person name="Beeman R.W."/>
            <person name="Beidler J."/>
            <person name="Brown S.J."/>
            <person name="Demuth J.P."/>
            <person name="Drury D.W."/>
            <person name="Du Y.Z."/>
            <person name="Fujiwara H."/>
            <person name="Lorenzen M."/>
            <person name="Maselli V."/>
            <person name="Osanai M."/>
            <person name="Park Y."/>
            <person name="Robertson H.M."/>
            <person name="Tu Z."/>
            <person name="Wang J.J."/>
            <person name="Wang S."/>
            <person name="Richards S."/>
            <person name="Song H."/>
            <person name="Zhang L."/>
            <person name="Sodergren E."/>
            <person name="Werner D."/>
            <person name="Stanke M."/>
            <person name="Morgenstern B."/>
            <person name="Solovyev V."/>
            <person name="Kosarev P."/>
            <person name="Brown G."/>
            <person name="Chen H.C."/>
            <person name="Ermolaeva O."/>
            <person name="Hlavina W."/>
            <person name="Kapustin Y."/>
            <person name="Kiryutin B."/>
            <person name="Kitts P."/>
            <person name="Maglott D."/>
            <person name="Pruitt K."/>
            <person name="Sapojnikov V."/>
            <person name="Souvorov A."/>
            <person name="Mackey A.J."/>
            <person name="Waterhouse R.M."/>
            <person name="Wyder S."/>
            <person name="Zdobnov E.M."/>
            <person name="Zdobnov E.M."/>
            <person name="Wyder S."/>
            <person name="Kriventseva E.V."/>
            <person name="Kadowaki T."/>
            <person name="Bork P."/>
            <person name="Aranda M."/>
            <person name="Bao R."/>
            <person name="Beermann A."/>
            <person name="Berns N."/>
            <person name="Bolognesi R."/>
            <person name="Bonneton F."/>
            <person name="Bopp D."/>
            <person name="Brown S.J."/>
            <person name="Bucher G."/>
            <person name="Butts T."/>
            <person name="Chaumot A."/>
            <person name="Denell R.E."/>
            <person name="Ferrier D.E."/>
            <person name="Friedrich M."/>
            <person name="Gordon C.M."/>
            <person name="Jindra M."/>
            <person name="Klingler M."/>
            <person name="Lan Q."/>
            <person name="Lattorff H.M."/>
            <person name="Laudet V."/>
            <person name="von Levetsow C."/>
            <person name="Liu Z."/>
            <person name="Lutz R."/>
            <person name="Lynch J.A."/>
            <person name="da Fonseca R.N."/>
            <person name="Posnien N."/>
            <person name="Reuter R."/>
            <person name="Roth S."/>
            <person name="Savard J."/>
            <person name="Schinko J.B."/>
            <person name="Schmitt C."/>
            <person name="Schoppmeier M."/>
            <person name="Schroder R."/>
            <person name="Shippy T.D."/>
            <person name="Simonnet F."/>
            <person name="Marques-Souza H."/>
            <person name="Tautz D."/>
            <person name="Tomoyasu Y."/>
            <person name="Trauner J."/>
            <person name="Van der Zee M."/>
            <person name="Vervoort M."/>
            <person name="Wittkopp N."/>
            <person name="Wimmer E.A."/>
            <person name="Yang X."/>
            <person name="Jones A.K."/>
            <person name="Sattelle D.B."/>
            <person name="Ebert P.R."/>
            <person name="Nelson D."/>
            <person name="Scott J.G."/>
            <person name="Beeman R.W."/>
            <person name="Muthukrishnan S."/>
            <person name="Kramer K.J."/>
            <person name="Arakane Y."/>
            <person name="Beeman R.W."/>
            <person name="Zhu Q."/>
            <person name="Hogenkamp D."/>
            <person name="Dixit R."/>
            <person name="Oppert B."/>
            <person name="Jiang H."/>
            <person name="Zou Z."/>
            <person name="Marshall J."/>
            <person name="Elpidina E."/>
            <person name="Vinokurov K."/>
            <person name="Oppert C."/>
            <person name="Zou Z."/>
            <person name="Evans J."/>
            <person name="Lu Z."/>
            <person name="Zhao P."/>
            <person name="Sumathipala N."/>
            <person name="Altincicek B."/>
            <person name="Vilcinskas A."/>
            <person name="Williams M."/>
            <person name="Hultmark D."/>
            <person name="Hetru C."/>
            <person name="Jiang H."/>
            <person name="Grimmelikhuijzen C.J."/>
            <person name="Hauser F."/>
            <person name="Cazzamali G."/>
            <person name="Williamson M."/>
            <person name="Park Y."/>
            <person name="Li B."/>
            <person name="Tanaka Y."/>
            <person name="Predel R."/>
            <person name="Neupert S."/>
            <person name="Schachtner J."/>
            <person name="Verleyen P."/>
            <person name="Raible F."/>
            <person name="Bork P."/>
            <person name="Friedrich M."/>
            <person name="Walden K.K."/>
            <person name="Robertson H.M."/>
            <person name="Angeli S."/>
            <person name="Foret S."/>
            <person name="Bucher G."/>
            <person name="Schuetz S."/>
            <person name="Maleszka R."/>
            <person name="Wimmer E.A."/>
            <person name="Beeman R.W."/>
            <person name="Lorenzen M."/>
            <person name="Tomoyasu Y."/>
            <person name="Miller S.C."/>
            <person name="Grossmann D."/>
            <person name="Bucher G."/>
        </authorList>
    </citation>
    <scope>NUCLEOTIDE SEQUENCE [LARGE SCALE GENOMIC DNA]</scope>
    <source>
        <strain evidence="1 2">Georgia GA2</strain>
    </source>
</reference>
<accession>D6WPA5</accession>
<gene>
    <name evidence="1" type="primary">GLEAN_16362</name>
    <name evidence="1" type="ORF">TcasGA2_TC016362</name>
</gene>
<dbReference type="InParanoid" id="D6WPA5"/>
<name>D6WPA5_TRICA</name>
<proteinExistence type="predicted"/>
<dbReference type="AlphaFoldDB" id="D6WPA5"/>
<evidence type="ECO:0000313" key="2">
    <source>
        <dbReference type="Proteomes" id="UP000007266"/>
    </source>
</evidence>
<dbReference type="Proteomes" id="UP000007266">
    <property type="component" value="Linkage group 7"/>
</dbReference>
<evidence type="ECO:0000313" key="1">
    <source>
        <dbReference type="EMBL" id="EFA07385.1"/>
    </source>
</evidence>
<sequence length="84" mass="9980">MDLRCDAPVKKQCEFLLTFELNKNKTVKSQFKDLEIRVLVDFYIEKFQQLETSLKETKRHLPLDLENICKRITHIPGVINVMDE</sequence>
<keyword evidence="2" id="KW-1185">Reference proteome</keyword>
<dbReference type="HOGENOM" id="CLU_2530401_0_0_1"/>
<reference evidence="1 2" key="2">
    <citation type="journal article" date="2010" name="Nucleic Acids Res.">
        <title>BeetleBase in 2010: revisions to provide comprehensive genomic information for Tribolium castaneum.</title>
        <authorList>
            <person name="Kim H.S."/>
            <person name="Murphy T."/>
            <person name="Xia J."/>
            <person name="Caragea D."/>
            <person name="Park Y."/>
            <person name="Beeman R.W."/>
            <person name="Lorenzen M.D."/>
            <person name="Butcher S."/>
            <person name="Manak J.R."/>
            <person name="Brown S.J."/>
        </authorList>
    </citation>
    <scope>GENOME REANNOTATION</scope>
    <source>
        <strain evidence="1 2">Georgia GA2</strain>
    </source>
</reference>
<protein>
    <submittedName>
        <fullName evidence="1">Uncharacterized protein</fullName>
    </submittedName>
</protein>